<feature type="domain" description="D-isomer specific 2-hydroxyacid dehydrogenase NAD-binding" evidence="5">
    <location>
        <begin position="108"/>
        <end position="281"/>
    </location>
</feature>
<dbReference type="SUPFAM" id="SSF51735">
    <property type="entry name" value="NAD(P)-binding Rossmann-fold domains"/>
    <property type="match status" value="1"/>
</dbReference>
<gene>
    <name evidence="6" type="ordered locus">AciX9_4426</name>
</gene>
<dbReference type="PROSITE" id="PS00671">
    <property type="entry name" value="D_2_HYDROXYACID_DH_3"/>
    <property type="match status" value="1"/>
</dbReference>
<dbReference type="GO" id="GO:0016618">
    <property type="term" value="F:hydroxypyruvate reductase [NAD(P)H] activity"/>
    <property type="evidence" value="ECO:0007669"/>
    <property type="project" value="TreeGrafter"/>
</dbReference>
<evidence type="ECO:0000256" key="3">
    <source>
        <dbReference type="RuleBase" id="RU003719"/>
    </source>
</evidence>
<evidence type="ECO:0000256" key="2">
    <source>
        <dbReference type="ARBA" id="ARBA00023027"/>
    </source>
</evidence>
<reference evidence="7" key="1">
    <citation type="submission" date="2011-01" db="EMBL/GenBank/DDBJ databases">
        <title>Complete sequence of plasmid3 of Acidobacterium sp. MP5ACTX9.</title>
        <authorList>
            <consortium name="US DOE Joint Genome Institute"/>
            <person name="Lucas S."/>
            <person name="Copeland A."/>
            <person name="Lapidus A."/>
            <person name="Cheng J.-F."/>
            <person name="Goodwin L."/>
            <person name="Pitluck S."/>
            <person name="Teshima H."/>
            <person name="Detter J.C."/>
            <person name="Han C."/>
            <person name="Tapia R."/>
            <person name="Land M."/>
            <person name="Hauser L."/>
            <person name="Kyrpides N."/>
            <person name="Ivanova N."/>
            <person name="Ovchinnikova G."/>
            <person name="Pagani I."/>
            <person name="Rawat S.R."/>
            <person name="Mannisto M."/>
            <person name="Haggblom M.M."/>
            <person name="Woyke T."/>
        </authorList>
    </citation>
    <scope>NUCLEOTIDE SEQUENCE [LARGE SCALE GENOMIC DNA]</scope>
    <source>
        <strain evidence="7">MP5ACTX9</strain>
        <plasmid evidence="7">Plasmid pACIX903</plasmid>
    </source>
</reference>
<dbReference type="AlphaFoldDB" id="E8X7E0"/>
<keyword evidence="6" id="KW-0614">Plasmid</keyword>
<dbReference type="PANTHER" id="PTHR10996">
    <property type="entry name" value="2-HYDROXYACID DEHYDROGENASE-RELATED"/>
    <property type="match status" value="1"/>
</dbReference>
<sequence>MKIAFIHQKDQFSEKLLEGLRAKFSDREVLSWIEGEEPPTRDLEILVAMGPVTREDLNSQPKLGFIQTATAGYENVDLEAAGELGIWVSSAPSGMTGNAESVAEFAILLLLAASRRLGTFLKSEEDRALHPTQIHPALSGKTVCIVGLGAIGERIVERLRAFGVKIVATDEHPENAPHGVTAYSPNQLKKAIADADYVVLGIPASKANEDLINSDMLHAMKRGAILVNIARGALVDEQALIEAVKEGQIAAAGLDVVKNEPLALSNPLLQFPQLVVTPHIAGFTDIMLHGTIDYVGQVIEDVTANKRPNSVVNLPKAPRRPLQE</sequence>
<dbReference type="OrthoDB" id="117809at2"/>
<keyword evidence="2" id="KW-0520">NAD</keyword>
<accession>E8X7E0</accession>
<evidence type="ECO:0000256" key="1">
    <source>
        <dbReference type="ARBA" id="ARBA00023002"/>
    </source>
</evidence>
<dbReference type="GO" id="GO:0051287">
    <property type="term" value="F:NAD binding"/>
    <property type="evidence" value="ECO:0007669"/>
    <property type="project" value="InterPro"/>
</dbReference>
<name>E8X7E0_GRATM</name>
<dbReference type="Pfam" id="PF02826">
    <property type="entry name" value="2-Hacid_dh_C"/>
    <property type="match status" value="1"/>
</dbReference>
<dbReference type="EMBL" id="CP002483">
    <property type="protein sequence ID" value="ADW71374.1"/>
    <property type="molecule type" value="Genomic_DNA"/>
</dbReference>
<dbReference type="CDD" id="cd12175">
    <property type="entry name" value="2-Hacid_dh_11"/>
    <property type="match status" value="1"/>
</dbReference>
<comment type="similarity">
    <text evidence="3">Belongs to the D-isomer specific 2-hydroxyacid dehydrogenase family.</text>
</comment>
<proteinExistence type="inferred from homology"/>
<feature type="domain" description="D-isomer specific 2-hydroxyacid dehydrogenase catalytic" evidence="4">
    <location>
        <begin position="49"/>
        <end position="313"/>
    </location>
</feature>
<dbReference type="RefSeq" id="WP_013573093.1">
    <property type="nucleotide sequence ID" value="NC_015058.1"/>
</dbReference>
<dbReference type="Proteomes" id="UP000000343">
    <property type="component" value="Plasmid pACIX903"/>
</dbReference>
<dbReference type="InterPro" id="IPR029753">
    <property type="entry name" value="D-isomer_DH_CS"/>
</dbReference>
<keyword evidence="7" id="KW-1185">Reference proteome</keyword>
<keyword evidence="1 3" id="KW-0560">Oxidoreductase</keyword>
<dbReference type="Gene3D" id="3.40.50.720">
    <property type="entry name" value="NAD(P)-binding Rossmann-like Domain"/>
    <property type="match status" value="2"/>
</dbReference>
<evidence type="ECO:0000259" key="5">
    <source>
        <dbReference type="Pfam" id="PF02826"/>
    </source>
</evidence>
<geneLocation type="plasmid" evidence="6 7">
    <name>pACIX903</name>
</geneLocation>
<dbReference type="InterPro" id="IPR006139">
    <property type="entry name" value="D-isomer_2_OHA_DH_cat_dom"/>
</dbReference>
<dbReference type="InterPro" id="IPR036291">
    <property type="entry name" value="NAD(P)-bd_dom_sf"/>
</dbReference>
<evidence type="ECO:0000313" key="7">
    <source>
        <dbReference type="Proteomes" id="UP000000343"/>
    </source>
</evidence>
<dbReference type="PANTHER" id="PTHR10996:SF178">
    <property type="entry name" value="2-HYDROXYACID DEHYDROGENASE YGL185C-RELATED"/>
    <property type="match status" value="1"/>
</dbReference>
<dbReference type="GO" id="GO:0005829">
    <property type="term" value="C:cytosol"/>
    <property type="evidence" value="ECO:0007669"/>
    <property type="project" value="TreeGrafter"/>
</dbReference>
<evidence type="ECO:0000313" key="6">
    <source>
        <dbReference type="EMBL" id="ADW71374.1"/>
    </source>
</evidence>
<dbReference type="SUPFAM" id="SSF52283">
    <property type="entry name" value="Formate/glycerate dehydrogenase catalytic domain-like"/>
    <property type="match status" value="1"/>
</dbReference>
<protein>
    <submittedName>
        <fullName evidence="6">D-isomer specific 2-hydroxyacid dehydrogenase NAD-binding protein</fullName>
    </submittedName>
</protein>
<organism evidence="7">
    <name type="scientific">Granulicella tundricola (strain ATCC BAA-1859 / DSM 23138 / MP5ACTX9)</name>
    <dbReference type="NCBI Taxonomy" id="1198114"/>
    <lineage>
        <taxon>Bacteria</taxon>
        <taxon>Pseudomonadati</taxon>
        <taxon>Acidobacteriota</taxon>
        <taxon>Terriglobia</taxon>
        <taxon>Terriglobales</taxon>
        <taxon>Acidobacteriaceae</taxon>
        <taxon>Granulicella</taxon>
    </lineage>
</organism>
<dbReference type="KEGG" id="acm:AciX9_4426"/>
<dbReference type="GO" id="GO:0030267">
    <property type="term" value="F:glyoxylate reductase (NADPH) activity"/>
    <property type="evidence" value="ECO:0007669"/>
    <property type="project" value="TreeGrafter"/>
</dbReference>
<dbReference type="HOGENOM" id="CLU_019796_1_3_0"/>
<dbReference type="InterPro" id="IPR006140">
    <property type="entry name" value="D-isomer_DH_NAD-bd"/>
</dbReference>
<dbReference type="Pfam" id="PF00389">
    <property type="entry name" value="2-Hacid_dh"/>
    <property type="match status" value="1"/>
</dbReference>
<evidence type="ECO:0000259" key="4">
    <source>
        <dbReference type="Pfam" id="PF00389"/>
    </source>
</evidence>
<dbReference type="InterPro" id="IPR050223">
    <property type="entry name" value="D-isomer_2-hydroxyacid_DH"/>
</dbReference>